<gene>
    <name evidence="6" type="ORF">IMX20_08420</name>
</gene>
<dbReference type="PROSITE" id="PS50305">
    <property type="entry name" value="SIRTUIN"/>
    <property type="match status" value="1"/>
</dbReference>
<reference evidence="6 7" key="1">
    <citation type="submission" date="2020-10" db="EMBL/GenBank/DDBJ databases">
        <title>Plasmid carrying two tetracycline resistance determinant.</title>
        <authorList>
            <person name="Yang Q."/>
        </authorList>
    </citation>
    <scope>NUCLEOTIDE SEQUENCE [LARGE SCALE GENOMIC DNA]</scope>
    <source>
        <strain evidence="6 7">T43</strain>
    </source>
</reference>
<feature type="domain" description="Deacetylase sirtuin-type" evidence="5">
    <location>
        <begin position="17"/>
        <end position="267"/>
    </location>
</feature>
<evidence type="ECO:0000313" key="7">
    <source>
        <dbReference type="Proteomes" id="UP000595091"/>
    </source>
</evidence>
<dbReference type="Proteomes" id="UP000595091">
    <property type="component" value="Chromosome"/>
</dbReference>
<dbReference type="Pfam" id="PF02146">
    <property type="entry name" value="SIR2"/>
    <property type="match status" value="1"/>
</dbReference>
<dbReference type="InterPro" id="IPR050134">
    <property type="entry name" value="NAD-dep_sirtuin_deacylases"/>
</dbReference>
<dbReference type="Gene3D" id="3.30.1600.10">
    <property type="entry name" value="SIR2/SIRT2 'Small Domain"/>
    <property type="match status" value="1"/>
</dbReference>
<dbReference type="SUPFAM" id="SSF52467">
    <property type="entry name" value="DHS-like NAD/FAD-binding domain"/>
    <property type="match status" value="1"/>
</dbReference>
<dbReference type="GO" id="GO:0070403">
    <property type="term" value="F:NAD+ binding"/>
    <property type="evidence" value="ECO:0007669"/>
    <property type="project" value="InterPro"/>
</dbReference>
<dbReference type="AlphaFoldDB" id="A0A7M1KS33"/>
<dbReference type="InterPro" id="IPR003000">
    <property type="entry name" value="Sirtuin"/>
</dbReference>
<comment type="caution">
    <text evidence="4">Lacks conserved residue(s) required for the propagation of feature annotation.</text>
</comment>
<evidence type="ECO:0000256" key="2">
    <source>
        <dbReference type="ARBA" id="ARBA00022679"/>
    </source>
</evidence>
<dbReference type="Gene3D" id="3.40.50.1220">
    <property type="entry name" value="TPP-binding domain"/>
    <property type="match status" value="1"/>
</dbReference>
<protein>
    <recommendedName>
        <fullName evidence="1">protein acetyllysine N-acetyltransferase</fullName>
        <ecNumber evidence="1">2.3.1.286</ecNumber>
    </recommendedName>
</protein>
<evidence type="ECO:0000256" key="3">
    <source>
        <dbReference type="ARBA" id="ARBA00023027"/>
    </source>
</evidence>
<accession>A0A7M1KS33</accession>
<dbReference type="InterPro" id="IPR026591">
    <property type="entry name" value="Sirtuin_cat_small_dom_sf"/>
</dbReference>
<evidence type="ECO:0000256" key="4">
    <source>
        <dbReference type="PROSITE-ProRule" id="PRU00236"/>
    </source>
</evidence>
<dbReference type="NCBIfam" id="NF001752">
    <property type="entry name" value="PRK00481.1-1"/>
    <property type="match status" value="1"/>
</dbReference>
<dbReference type="EMBL" id="CP063065">
    <property type="protein sequence ID" value="QOQ78992.1"/>
    <property type="molecule type" value="Genomic_DNA"/>
</dbReference>
<dbReference type="InterPro" id="IPR029035">
    <property type="entry name" value="DHS-like_NAD/FAD-binding_dom"/>
</dbReference>
<proteinExistence type="predicted"/>
<keyword evidence="2" id="KW-0808">Transferase</keyword>
<dbReference type="InterPro" id="IPR026590">
    <property type="entry name" value="Ssirtuin_cat_dom"/>
</dbReference>
<evidence type="ECO:0000259" key="5">
    <source>
        <dbReference type="PROSITE" id="PS50305"/>
    </source>
</evidence>
<keyword evidence="3" id="KW-0520">NAD</keyword>
<sequence>MFDIPHEKFGHVRIGKELYKGGLAWKIKSSNLNNKFRIVNVLSFFTGAGMSTASGIPDFRSANGLFMENLGGTYSPEEVVSHHFFTQYPEEYFAYHFDKLVYPEATPNIGHEFIASLEGSGKDVSVVTQNIDGLHQKAGSSAVYELHGSTLDNYCILCGRHYKLEELQLDQDGIPRCPIDQGIVRPNIVLYQEQLDQDVVNGAVDKIRRADLLVILGTSLVVYPAAGFLDYFRGQYLTVVNKSPLQIPYHDVLVFEDTIENVFSQLS</sequence>
<dbReference type="PANTHER" id="PTHR11085:SF4">
    <property type="entry name" value="NAD-DEPENDENT PROTEIN DEACYLASE"/>
    <property type="match status" value="1"/>
</dbReference>
<dbReference type="PANTHER" id="PTHR11085">
    <property type="entry name" value="NAD-DEPENDENT PROTEIN DEACYLASE SIRTUIN-5, MITOCHONDRIAL-RELATED"/>
    <property type="match status" value="1"/>
</dbReference>
<evidence type="ECO:0000256" key="1">
    <source>
        <dbReference type="ARBA" id="ARBA00012928"/>
    </source>
</evidence>
<evidence type="ECO:0000313" key="6">
    <source>
        <dbReference type="EMBL" id="QOQ78992.1"/>
    </source>
</evidence>
<organism evidence="6 7">
    <name type="scientific">Aerococcus urinaeequi</name>
    <dbReference type="NCBI Taxonomy" id="51665"/>
    <lineage>
        <taxon>Bacteria</taxon>
        <taxon>Bacillati</taxon>
        <taxon>Bacillota</taxon>
        <taxon>Bacilli</taxon>
        <taxon>Lactobacillales</taxon>
        <taxon>Aerococcaceae</taxon>
        <taxon>Aerococcus</taxon>
    </lineage>
</organism>
<dbReference type="GO" id="GO:0017136">
    <property type="term" value="F:histone deacetylase activity, NAD-dependent"/>
    <property type="evidence" value="ECO:0007669"/>
    <property type="project" value="TreeGrafter"/>
</dbReference>
<name>A0A7M1KS33_9LACT</name>
<dbReference type="EC" id="2.3.1.286" evidence="1"/>